<dbReference type="Pfam" id="PF16454">
    <property type="entry name" value="PI3K_P85_iSH2"/>
    <property type="match status" value="1"/>
</dbReference>
<dbReference type="OrthoDB" id="3175255at2759"/>
<feature type="domain" description="SH2" evidence="5">
    <location>
        <begin position="725"/>
        <end position="822"/>
    </location>
</feature>
<dbReference type="PANTHER" id="PTHR46075:SF5">
    <property type="entry name" value="PHOSPHATIDYLINOSITOL 3-KINASE REGULATORY SUBUNIT ALPHA"/>
    <property type="match status" value="1"/>
</dbReference>
<evidence type="ECO:0000313" key="9">
    <source>
        <dbReference type="EMBL" id="PVD22732.1"/>
    </source>
</evidence>
<dbReference type="Pfam" id="PF07647">
    <property type="entry name" value="SAM_2"/>
    <property type="match status" value="1"/>
</dbReference>
<name>A0A2T7NNL1_POMCA</name>
<dbReference type="PROSITE" id="PS00479">
    <property type="entry name" value="ZF_DAG_PE_1"/>
    <property type="match status" value="1"/>
</dbReference>
<dbReference type="InterPro" id="IPR013761">
    <property type="entry name" value="SAM/pointed_sf"/>
</dbReference>
<dbReference type="CDD" id="cd00159">
    <property type="entry name" value="RhoGAP"/>
    <property type="match status" value="1"/>
</dbReference>
<dbReference type="FunFam" id="3.30.505.10:FF:000014">
    <property type="entry name" value="Phosphatidylinositol 3-kinase regulatory subunit alpha"/>
    <property type="match status" value="1"/>
</dbReference>
<dbReference type="PANTHER" id="PTHR46075">
    <property type="entry name" value="CHIMERIN FAMILY MEMBER"/>
    <property type="match status" value="1"/>
</dbReference>
<evidence type="ECO:0000259" key="6">
    <source>
        <dbReference type="PROSITE" id="PS50081"/>
    </source>
</evidence>
<dbReference type="InterPro" id="IPR000198">
    <property type="entry name" value="RhoGAP_dom"/>
</dbReference>
<evidence type="ECO:0000259" key="5">
    <source>
        <dbReference type="PROSITE" id="PS50001"/>
    </source>
</evidence>
<keyword evidence="1" id="KW-0343">GTPase activation</keyword>
<evidence type="ECO:0000256" key="1">
    <source>
        <dbReference type="ARBA" id="ARBA00022468"/>
    </source>
</evidence>
<keyword evidence="3" id="KW-0862">Zinc</keyword>
<keyword evidence="10" id="KW-1185">Reference proteome</keyword>
<dbReference type="SMART" id="SM00324">
    <property type="entry name" value="RhoGAP"/>
    <property type="match status" value="1"/>
</dbReference>
<dbReference type="InterPro" id="IPR008936">
    <property type="entry name" value="Rho_GTPase_activation_prot"/>
</dbReference>
<protein>
    <recommendedName>
        <fullName evidence="11">Phosphatidylinositol 3-kinase regulatory subunit alpha</fullName>
    </recommendedName>
</protein>
<dbReference type="PROSITE" id="PS50081">
    <property type="entry name" value="ZF_DAG_PE_2"/>
    <property type="match status" value="1"/>
</dbReference>
<dbReference type="Gene3D" id="3.30.60.20">
    <property type="match status" value="1"/>
</dbReference>
<dbReference type="Gene3D" id="3.30.505.10">
    <property type="entry name" value="SH2 domain"/>
    <property type="match status" value="2"/>
</dbReference>
<comment type="caution">
    <text evidence="9">The sequence shown here is derived from an EMBL/GenBank/DDBJ whole genome shotgun (WGS) entry which is preliminary data.</text>
</comment>
<dbReference type="PROSITE" id="PS50001">
    <property type="entry name" value="SH2"/>
    <property type="match status" value="2"/>
</dbReference>
<accession>A0A2T7NNL1</accession>
<dbReference type="InterPro" id="IPR051854">
    <property type="entry name" value="Rho-type_GAP"/>
</dbReference>
<dbReference type="Proteomes" id="UP000245119">
    <property type="component" value="Linkage Group LG10"/>
</dbReference>
<evidence type="ECO:0000256" key="3">
    <source>
        <dbReference type="ARBA" id="ARBA00022833"/>
    </source>
</evidence>
<dbReference type="PROSITE" id="PS50105">
    <property type="entry name" value="SAM_DOMAIN"/>
    <property type="match status" value="1"/>
</dbReference>
<evidence type="ECO:0000259" key="7">
    <source>
        <dbReference type="PROSITE" id="PS50105"/>
    </source>
</evidence>
<dbReference type="SUPFAM" id="SSF55550">
    <property type="entry name" value="SH2 domain"/>
    <property type="match status" value="2"/>
</dbReference>
<dbReference type="STRING" id="400727.A0A2T7NNL1"/>
<organism evidence="9 10">
    <name type="scientific">Pomacea canaliculata</name>
    <name type="common">Golden apple snail</name>
    <dbReference type="NCBI Taxonomy" id="400727"/>
    <lineage>
        <taxon>Eukaryota</taxon>
        <taxon>Metazoa</taxon>
        <taxon>Spiralia</taxon>
        <taxon>Lophotrochozoa</taxon>
        <taxon>Mollusca</taxon>
        <taxon>Gastropoda</taxon>
        <taxon>Caenogastropoda</taxon>
        <taxon>Architaenioglossa</taxon>
        <taxon>Ampullarioidea</taxon>
        <taxon>Ampullariidae</taxon>
        <taxon>Pomacea</taxon>
    </lineage>
</organism>
<dbReference type="InterPro" id="IPR035022">
    <property type="entry name" value="PI3kinase_P85_nSH2"/>
</dbReference>
<evidence type="ECO:0000259" key="8">
    <source>
        <dbReference type="PROSITE" id="PS50238"/>
    </source>
</evidence>
<evidence type="ECO:0000313" key="10">
    <source>
        <dbReference type="Proteomes" id="UP000245119"/>
    </source>
</evidence>
<dbReference type="InterPro" id="IPR001660">
    <property type="entry name" value="SAM"/>
</dbReference>
<dbReference type="SMART" id="SM00454">
    <property type="entry name" value="SAM"/>
    <property type="match status" value="1"/>
</dbReference>
<evidence type="ECO:0008006" key="11">
    <source>
        <dbReference type="Google" id="ProtNLM"/>
    </source>
</evidence>
<dbReference type="SUPFAM" id="SSF47769">
    <property type="entry name" value="SAM/Pointed domain"/>
    <property type="match status" value="1"/>
</dbReference>
<keyword evidence="2" id="KW-0479">Metal-binding</keyword>
<dbReference type="SMART" id="SM00109">
    <property type="entry name" value="C1"/>
    <property type="match status" value="1"/>
</dbReference>
<gene>
    <name evidence="9" type="ORF">C0Q70_15988</name>
</gene>
<dbReference type="CDD" id="cd12923">
    <property type="entry name" value="iSH2_PI3K_IA_R"/>
    <property type="match status" value="1"/>
</dbReference>
<dbReference type="PRINTS" id="PR00678">
    <property type="entry name" value="PI3KINASEP85"/>
</dbReference>
<dbReference type="Pfam" id="PF00620">
    <property type="entry name" value="RhoGAP"/>
    <property type="match status" value="1"/>
</dbReference>
<dbReference type="SUPFAM" id="SSF48350">
    <property type="entry name" value="GTPase activation domain, GAP"/>
    <property type="match status" value="1"/>
</dbReference>
<feature type="domain" description="Phorbol-ester/DAG-type" evidence="6">
    <location>
        <begin position="142"/>
        <end position="192"/>
    </location>
</feature>
<dbReference type="GO" id="GO:0005096">
    <property type="term" value="F:GTPase activator activity"/>
    <property type="evidence" value="ECO:0007669"/>
    <property type="project" value="UniProtKB-KW"/>
</dbReference>
<dbReference type="SUPFAM" id="SSF57889">
    <property type="entry name" value="Cysteine-rich domain"/>
    <property type="match status" value="1"/>
</dbReference>
<dbReference type="InterPro" id="IPR002219">
    <property type="entry name" value="PKC_DAG/PE"/>
</dbReference>
<dbReference type="InterPro" id="IPR046349">
    <property type="entry name" value="C1-like_sf"/>
</dbReference>
<dbReference type="EMBL" id="PZQS01000010">
    <property type="protein sequence ID" value="PVD22732.1"/>
    <property type="molecule type" value="Genomic_DNA"/>
</dbReference>
<dbReference type="Pfam" id="PF00130">
    <property type="entry name" value="C1_1"/>
    <property type="match status" value="1"/>
</dbReference>
<proteinExistence type="predicted"/>
<dbReference type="FunFam" id="3.30.505.10:FF:000100">
    <property type="entry name" value="phosphatidylinositol 3-kinase regulatory subunit gamma"/>
    <property type="match status" value="1"/>
</dbReference>
<dbReference type="SMART" id="SM00252">
    <property type="entry name" value="SH2"/>
    <property type="match status" value="2"/>
</dbReference>
<feature type="domain" description="SAM" evidence="7">
    <location>
        <begin position="49"/>
        <end position="112"/>
    </location>
</feature>
<feature type="domain" description="Rho-GAP" evidence="8">
    <location>
        <begin position="213"/>
        <end position="408"/>
    </location>
</feature>
<dbReference type="AlphaFoldDB" id="A0A2T7NNL1"/>
<dbReference type="InterPro" id="IPR000980">
    <property type="entry name" value="SH2"/>
</dbReference>
<dbReference type="Gene3D" id="1.10.287.1490">
    <property type="match status" value="1"/>
</dbReference>
<dbReference type="PROSITE" id="PS50238">
    <property type="entry name" value="RHOGAP"/>
    <property type="match status" value="1"/>
</dbReference>
<dbReference type="GO" id="GO:0046872">
    <property type="term" value="F:metal ion binding"/>
    <property type="evidence" value="ECO:0007669"/>
    <property type="project" value="UniProtKB-KW"/>
</dbReference>
<reference evidence="9 10" key="1">
    <citation type="submission" date="2018-04" db="EMBL/GenBank/DDBJ databases">
        <title>The genome of golden apple snail Pomacea canaliculata provides insight into stress tolerance and invasive adaptation.</title>
        <authorList>
            <person name="Liu C."/>
            <person name="Liu B."/>
            <person name="Ren Y."/>
            <person name="Zhang Y."/>
            <person name="Wang H."/>
            <person name="Li S."/>
            <person name="Jiang F."/>
            <person name="Yin L."/>
            <person name="Zhang G."/>
            <person name="Qian W."/>
            <person name="Fan W."/>
        </authorList>
    </citation>
    <scope>NUCLEOTIDE SEQUENCE [LARGE SCALE GENOMIC DNA]</scope>
    <source>
        <strain evidence="9">SZHN2017</strain>
        <tissue evidence="9">Muscle</tissue>
    </source>
</reference>
<evidence type="ECO:0000256" key="4">
    <source>
        <dbReference type="PROSITE-ProRule" id="PRU00191"/>
    </source>
</evidence>
<dbReference type="Pfam" id="PF00017">
    <property type="entry name" value="SH2"/>
    <property type="match status" value="2"/>
</dbReference>
<dbReference type="Gene3D" id="1.10.555.10">
    <property type="entry name" value="Rho GTPase activation protein"/>
    <property type="match status" value="1"/>
</dbReference>
<dbReference type="InterPro" id="IPR036860">
    <property type="entry name" value="SH2_dom_sf"/>
</dbReference>
<feature type="domain" description="SH2" evidence="5">
    <location>
        <begin position="445"/>
        <end position="538"/>
    </location>
</feature>
<dbReference type="InterPro" id="IPR032498">
    <property type="entry name" value="PI3K_P85_iSH2"/>
</dbReference>
<keyword evidence="4" id="KW-0727">SH2 domain</keyword>
<evidence type="ECO:0000256" key="2">
    <source>
        <dbReference type="ARBA" id="ARBA00022723"/>
    </source>
</evidence>
<dbReference type="CDD" id="cd20830">
    <property type="entry name" value="C1_PIK3R-like_rpt2"/>
    <property type="match status" value="1"/>
</dbReference>
<dbReference type="GO" id="GO:0007165">
    <property type="term" value="P:signal transduction"/>
    <property type="evidence" value="ECO:0007669"/>
    <property type="project" value="InterPro"/>
</dbReference>
<sequence length="841" mass="96548">MDYGYLACGKCCHTLCAPFIVNSHCNRDRAAAAKLEPHISDHVVPLESWTVNNVIEWMAALNLYRFAELFREKQVTGEDLKVMDADKLHDMGIKEDYHQKSILVCIDELCGRNPDNQPYASSLPTAGQCVEMEAAGCSGDSEHRFAEYNFTSLQRCHVCDKFLYGLVRQGLQCRVCGLSCHQFCSAQHPTQCNVPKLERLRRQSFCMNGVFGSELAEEVEKSRLEAPWVVIRCVQEIEKWCHEHSKLMSPTLSNSARAEDINAIKAAFNLGEPDKVNLSSSDVHSVAGALKKYLRELPNPVVPVDMYNQFIEVAKTASKTDLTKSLTDLVEEMPPAHKCTLAYIMAHFCRLWRMQTESGTADGIDKLSHVFCHVLLRPPWEKIVDIIENTKLHIDIIEELLRNGNWGEQIPPIPSPNPILPPRPVVGPTMPSPSSAEERLKEAEWYWGDITREEVNEKLKDMPDGTFLVRDATTPGDYTLTLRKGGSNKLIKILHKDSKYGFVEPLEFNSVVDLIQHYQTNSLAMYNRTLDTRLMYPVSRNMNLESELTEDVSEEVKNLIEVNRQYLERRAQYDRLYAQHTRTSQEMQLKHQALDAFKETMAVFQEQMDLHRRMHQEAAPHEIQKLQENYELLKSRYMKIQESKSALEVDINRKSHLNRTLISDMNGMKPEIKRLTRQRDQLKKWLLDHGKTHDFLDNILEGKKDSPAGSLLLPESDYGLPQMEESHWFVNCQRSRAEEMLQGRTDGTFLIRPKPEEGTVHVLSIVCRGMVGHCKVLHRDTGYGFADPYFIFPTLKDLVMHYHRTSLAEHNNDLDIRLLYPVRGPAPPQPHNDVYLRMQQQ</sequence>
<dbReference type="Gene3D" id="1.10.150.50">
    <property type="entry name" value="Transcription Factor, Ets-1"/>
    <property type="match status" value="1"/>
</dbReference>
<dbReference type="CDD" id="cd09942">
    <property type="entry name" value="SH2_nSH2_p85_like"/>
    <property type="match status" value="1"/>
</dbReference>
<dbReference type="PRINTS" id="PR00401">
    <property type="entry name" value="SH2DOMAIN"/>
</dbReference>